<feature type="compositionally biased region" description="Polar residues" evidence="2">
    <location>
        <begin position="56"/>
        <end position="65"/>
    </location>
</feature>
<dbReference type="Gene3D" id="1.10.275.20">
    <property type="entry name" value="Choline/Carnitine o-acyltransferase"/>
    <property type="match status" value="1"/>
</dbReference>
<dbReference type="InterPro" id="IPR000542">
    <property type="entry name" value="Carn_acyl_trans"/>
</dbReference>
<evidence type="ECO:0000256" key="1">
    <source>
        <dbReference type="ARBA" id="ARBA00023315"/>
    </source>
</evidence>
<proteinExistence type="predicted"/>
<protein>
    <recommendedName>
        <fullName evidence="3">Choline/carnitine acyltransferase domain-containing protein</fullName>
    </recommendedName>
</protein>
<dbReference type="EMBL" id="CAINUL010000015">
    <property type="protein sequence ID" value="CAD0113130.1"/>
    <property type="molecule type" value="Genomic_DNA"/>
</dbReference>
<evidence type="ECO:0000313" key="5">
    <source>
        <dbReference type="Proteomes" id="UP000745764"/>
    </source>
</evidence>
<keyword evidence="1" id="KW-0012">Acyltransferase</keyword>
<dbReference type="PANTHER" id="PTHR22589:SF29">
    <property type="entry name" value="MITOCHONDRIAL CARNITINE O-ACETYLTRANSFERASE-RELATED"/>
    <property type="match status" value="1"/>
</dbReference>
<dbReference type="GO" id="GO:0004092">
    <property type="term" value="F:carnitine O-acetyltransferase activity"/>
    <property type="evidence" value="ECO:0007669"/>
    <property type="project" value="TreeGrafter"/>
</dbReference>
<sequence length="146" mass="16141">MTARRLTNTSTSLDQVVSSSSPPKSTPTEFKRSNSSAKEATKSLPVANHKSDKSAMATQGVTFASQEKLPKLPIPDLDKSCNKYLASLRPLQSAREHAETEAAVHEFLRAEGPELQEKLKKYATGRSSYIEQFCTFATAHRPNFIR</sequence>
<reference evidence="4" key="1">
    <citation type="submission" date="2020-06" db="EMBL/GenBank/DDBJ databases">
        <authorList>
            <person name="Onetto C."/>
        </authorList>
    </citation>
    <scope>NUCLEOTIDE SEQUENCE</scope>
</reference>
<feature type="domain" description="Choline/carnitine acyltransferase" evidence="3">
    <location>
        <begin position="72"/>
        <end position="133"/>
    </location>
</feature>
<dbReference type="Pfam" id="PF00755">
    <property type="entry name" value="Carn_acyltransf"/>
    <property type="match status" value="1"/>
</dbReference>
<evidence type="ECO:0000259" key="3">
    <source>
        <dbReference type="Pfam" id="PF00755"/>
    </source>
</evidence>
<evidence type="ECO:0000313" key="4">
    <source>
        <dbReference type="EMBL" id="CAD0113130.1"/>
    </source>
</evidence>
<dbReference type="InterPro" id="IPR042572">
    <property type="entry name" value="Carn_acyl_trans_N"/>
</dbReference>
<dbReference type="PANTHER" id="PTHR22589">
    <property type="entry name" value="CARNITINE O-ACYLTRANSFERASE"/>
    <property type="match status" value="1"/>
</dbReference>
<feature type="region of interest" description="Disordered" evidence="2">
    <location>
        <begin position="1"/>
        <end position="65"/>
    </location>
</feature>
<feature type="compositionally biased region" description="Polar residues" evidence="2">
    <location>
        <begin position="1"/>
        <end position="15"/>
    </location>
</feature>
<comment type="caution">
    <text evidence="4">The sequence shown here is derived from an EMBL/GenBank/DDBJ whole genome shotgun (WGS) entry which is preliminary data.</text>
</comment>
<keyword evidence="1" id="KW-0808">Transferase</keyword>
<name>A0A9N8PVN1_9PEZI</name>
<evidence type="ECO:0000256" key="2">
    <source>
        <dbReference type="SAM" id="MobiDB-lite"/>
    </source>
</evidence>
<organism evidence="4 5">
    <name type="scientific">Aureobasidium uvarum</name>
    <dbReference type="NCBI Taxonomy" id="2773716"/>
    <lineage>
        <taxon>Eukaryota</taxon>
        <taxon>Fungi</taxon>
        <taxon>Dikarya</taxon>
        <taxon>Ascomycota</taxon>
        <taxon>Pezizomycotina</taxon>
        <taxon>Dothideomycetes</taxon>
        <taxon>Dothideomycetidae</taxon>
        <taxon>Dothideales</taxon>
        <taxon>Saccotheciaceae</taxon>
        <taxon>Aureobasidium</taxon>
    </lineage>
</organism>
<dbReference type="InterPro" id="IPR039551">
    <property type="entry name" value="Cho/carn_acyl_trans"/>
</dbReference>
<dbReference type="OrthoDB" id="240216at2759"/>
<dbReference type="AlphaFoldDB" id="A0A9N8PVN1"/>
<gene>
    <name evidence="4" type="ORF">AWRI4620_LOCUS7385</name>
</gene>
<keyword evidence="5" id="KW-1185">Reference proteome</keyword>
<dbReference type="Proteomes" id="UP000745764">
    <property type="component" value="Unassembled WGS sequence"/>
</dbReference>
<feature type="compositionally biased region" description="Low complexity" evidence="2">
    <location>
        <begin position="16"/>
        <end position="28"/>
    </location>
</feature>
<dbReference type="SUPFAM" id="SSF52777">
    <property type="entry name" value="CoA-dependent acyltransferases"/>
    <property type="match status" value="1"/>
</dbReference>
<dbReference type="GO" id="GO:0005739">
    <property type="term" value="C:mitochondrion"/>
    <property type="evidence" value="ECO:0007669"/>
    <property type="project" value="TreeGrafter"/>
</dbReference>
<accession>A0A9N8PVN1</accession>
<dbReference type="GO" id="GO:0009437">
    <property type="term" value="P:carnitine metabolic process"/>
    <property type="evidence" value="ECO:0007669"/>
    <property type="project" value="TreeGrafter"/>
</dbReference>